<accession>A0A6N2R9K6</accession>
<proteinExistence type="inferred from homology"/>
<keyword evidence="2" id="KW-0805">Transcription regulation</keyword>
<dbReference type="PROSITE" id="PS50931">
    <property type="entry name" value="HTH_LYSR"/>
    <property type="match status" value="1"/>
</dbReference>
<dbReference type="SUPFAM" id="SSF53850">
    <property type="entry name" value="Periplasmic binding protein-like II"/>
    <property type="match status" value="1"/>
</dbReference>
<evidence type="ECO:0000256" key="2">
    <source>
        <dbReference type="ARBA" id="ARBA00023015"/>
    </source>
</evidence>
<dbReference type="Pfam" id="PF03466">
    <property type="entry name" value="LysR_substrate"/>
    <property type="match status" value="1"/>
</dbReference>
<dbReference type="GO" id="GO:0000976">
    <property type="term" value="F:transcription cis-regulatory region binding"/>
    <property type="evidence" value="ECO:0007669"/>
    <property type="project" value="TreeGrafter"/>
</dbReference>
<organism evidence="6">
    <name type="scientific">uncultured Anaerotruncus sp</name>
    <dbReference type="NCBI Taxonomy" id="905011"/>
    <lineage>
        <taxon>Bacteria</taxon>
        <taxon>Bacillati</taxon>
        <taxon>Bacillota</taxon>
        <taxon>Clostridia</taxon>
        <taxon>Eubacteriales</taxon>
        <taxon>Oscillospiraceae</taxon>
        <taxon>Anaerotruncus</taxon>
        <taxon>environmental samples</taxon>
    </lineage>
</organism>
<dbReference type="Gene3D" id="1.10.10.10">
    <property type="entry name" value="Winged helix-like DNA-binding domain superfamily/Winged helix DNA-binding domain"/>
    <property type="match status" value="1"/>
</dbReference>
<evidence type="ECO:0000256" key="1">
    <source>
        <dbReference type="ARBA" id="ARBA00009437"/>
    </source>
</evidence>
<dbReference type="GO" id="GO:0003700">
    <property type="term" value="F:DNA-binding transcription factor activity"/>
    <property type="evidence" value="ECO:0007669"/>
    <property type="project" value="InterPro"/>
</dbReference>
<feature type="domain" description="HTH lysR-type" evidence="5">
    <location>
        <begin position="1"/>
        <end position="58"/>
    </location>
</feature>
<dbReference type="PANTHER" id="PTHR30126:SF39">
    <property type="entry name" value="HTH-TYPE TRANSCRIPTIONAL REGULATOR CYSL"/>
    <property type="match status" value="1"/>
</dbReference>
<dbReference type="InterPro" id="IPR005119">
    <property type="entry name" value="LysR_subst-bd"/>
</dbReference>
<dbReference type="InterPro" id="IPR000847">
    <property type="entry name" value="LysR_HTH_N"/>
</dbReference>
<dbReference type="PRINTS" id="PR00039">
    <property type="entry name" value="HTHLYSR"/>
</dbReference>
<reference evidence="6" key="1">
    <citation type="submission" date="2019-11" db="EMBL/GenBank/DDBJ databases">
        <authorList>
            <person name="Feng L."/>
        </authorList>
    </citation>
    <scope>NUCLEOTIDE SEQUENCE</scope>
    <source>
        <strain evidence="6">AundefinedLFYP135</strain>
    </source>
</reference>
<comment type="similarity">
    <text evidence="1">Belongs to the LysR transcriptional regulatory family.</text>
</comment>
<evidence type="ECO:0000256" key="4">
    <source>
        <dbReference type="ARBA" id="ARBA00023163"/>
    </source>
</evidence>
<dbReference type="CDD" id="cd08420">
    <property type="entry name" value="PBP2_CysL_like"/>
    <property type="match status" value="1"/>
</dbReference>
<keyword evidence="4" id="KW-0804">Transcription</keyword>
<evidence type="ECO:0000259" key="5">
    <source>
        <dbReference type="PROSITE" id="PS50931"/>
    </source>
</evidence>
<dbReference type="FunFam" id="1.10.10.10:FF:000001">
    <property type="entry name" value="LysR family transcriptional regulator"/>
    <property type="match status" value="1"/>
</dbReference>
<dbReference type="Gene3D" id="3.40.190.290">
    <property type="match status" value="1"/>
</dbReference>
<gene>
    <name evidence="6" type="primary">cmpR_1</name>
    <name evidence="6" type="ORF">AULFYP135_00306</name>
</gene>
<dbReference type="SUPFAM" id="SSF46785">
    <property type="entry name" value="Winged helix' DNA-binding domain"/>
    <property type="match status" value="1"/>
</dbReference>
<dbReference type="InterPro" id="IPR036390">
    <property type="entry name" value="WH_DNA-bd_sf"/>
</dbReference>
<dbReference type="Pfam" id="PF00126">
    <property type="entry name" value="HTH_1"/>
    <property type="match status" value="1"/>
</dbReference>
<name>A0A6N2R9K6_9FIRM</name>
<dbReference type="AlphaFoldDB" id="A0A6N2R9K6"/>
<evidence type="ECO:0000313" key="6">
    <source>
        <dbReference type="EMBL" id="VYS77414.1"/>
    </source>
</evidence>
<dbReference type="InterPro" id="IPR036388">
    <property type="entry name" value="WH-like_DNA-bd_sf"/>
</dbReference>
<sequence>MTLRHLRIFVAVCEEGSVTLAAEKLYLSQPAVSLAIHELEEHYGVRLFDRISRKLYLTSAGNRFLEYAVHISSLFDEMERDIQNWDTLGALRIGSSITIGAALIPKAVALYSQQYPDVEIKMVIDNSQVIEKKVLANEVDFGLLEGAVHDPNLVAQDFAEDQMLLVAAPGHPLAQKEQPLLPQDLKSQRFLLRERGSGVRELFESVLLAHDLSVEPSWESINAESIVEAVVQGLGVTALPYALVKQDLAAGRLTALTVEGMDFRRKLKIIYHKNKYLSRSAKAFLELCRQLASQFLLDSNP</sequence>
<evidence type="ECO:0000256" key="3">
    <source>
        <dbReference type="ARBA" id="ARBA00023125"/>
    </source>
</evidence>
<protein>
    <submittedName>
        <fullName evidence="6">HTH-type transcriptional activator CmpR</fullName>
    </submittedName>
</protein>
<dbReference type="EMBL" id="CACRSL010000003">
    <property type="protein sequence ID" value="VYS77414.1"/>
    <property type="molecule type" value="Genomic_DNA"/>
</dbReference>
<dbReference type="PANTHER" id="PTHR30126">
    <property type="entry name" value="HTH-TYPE TRANSCRIPTIONAL REGULATOR"/>
    <property type="match status" value="1"/>
</dbReference>
<keyword evidence="3" id="KW-0238">DNA-binding</keyword>